<feature type="transmembrane region" description="Helical" evidence="1">
    <location>
        <begin position="12"/>
        <end position="35"/>
    </location>
</feature>
<proteinExistence type="predicted"/>
<keyword evidence="1" id="KW-0812">Transmembrane</keyword>
<name>A0ABU2U7W3_9ACTN</name>
<feature type="transmembrane region" description="Helical" evidence="1">
    <location>
        <begin position="130"/>
        <end position="151"/>
    </location>
</feature>
<reference evidence="3" key="1">
    <citation type="submission" date="2023-07" db="EMBL/GenBank/DDBJ databases">
        <title>30 novel species of actinomycetes from the DSMZ collection.</title>
        <authorList>
            <person name="Nouioui I."/>
        </authorList>
    </citation>
    <scope>NUCLEOTIDE SEQUENCE [LARGE SCALE GENOMIC DNA]</scope>
    <source>
        <strain evidence="3">DSM 41699</strain>
    </source>
</reference>
<sequence length="340" mass="35800">MDGWDRVGRIAGYAAALALTPYVFIKASWVVGSLVGALPVGAGFTTAGWVLLNTVTIGMAAAGIAVALTLVRPWGRRVPGRPLAFCAWVAVGFLVPLLPYAVLGWLFGPADGQVEARRGDDPVMPGWEPALVQIGFVGMGLGLALALPAYLRSRWPEVFAGRLDSGSRRQILLLRGAVLACGVVGLAWLSWSAGFTVAVEHPAARDLNWRLLTGLSGAWALIAGMAACMLQREGPTRLPHWIPASAAWIGSGSLFAWSGWKLAFTLYLMAARPAGASLPEDLAVAACLHAAAFVAGATLARALARGAVRGRHAGSNTPRLDTQLRAPRERLRFGRRGGGE</sequence>
<protein>
    <submittedName>
        <fullName evidence="2">Uncharacterized protein</fullName>
    </submittedName>
</protein>
<accession>A0ABU2U7W3</accession>
<evidence type="ECO:0000313" key="3">
    <source>
        <dbReference type="Proteomes" id="UP001183809"/>
    </source>
</evidence>
<evidence type="ECO:0000256" key="1">
    <source>
        <dbReference type="SAM" id="Phobius"/>
    </source>
</evidence>
<keyword evidence="3" id="KW-1185">Reference proteome</keyword>
<evidence type="ECO:0000313" key="2">
    <source>
        <dbReference type="EMBL" id="MDT0469324.1"/>
    </source>
</evidence>
<dbReference type="EMBL" id="JAVREY010000103">
    <property type="protein sequence ID" value="MDT0469324.1"/>
    <property type="molecule type" value="Genomic_DNA"/>
</dbReference>
<organism evidence="2 3">
    <name type="scientific">Streptomyces gibsoniae</name>
    <dbReference type="NCBI Taxonomy" id="3075529"/>
    <lineage>
        <taxon>Bacteria</taxon>
        <taxon>Bacillati</taxon>
        <taxon>Actinomycetota</taxon>
        <taxon>Actinomycetes</taxon>
        <taxon>Kitasatosporales</taxon>
        <taxon>Streptomycetaceae</taxon>
        <taxon>Streptomyces</taxon>
    </lineage>
</organism>
<comment type="caution">
    <text evidence="2">The sequence shown here is derived from an EMBL/GenBank/DDBJ whole genome shotgun (WGS) entry which is preliminary data.</text>
</comment>
<feature type="transmembrane region" description="Helical" evidence="1">
    <location>
        <begin position="47"/>
        <end position="71"/>
    </location>
</feature>
<feature type="transmembrane region" description="Helical" evidence="1">
    <location>
        <begin position="172"/>
        <end position="191"/>
    </location>
</feature>
<feature type="transmembrane region" description="Helical" evidence="1">
    <location>
        <begin position="242"/>
        <end position="270"/>
    </location>
</feature>
<feature type="transmembrane region" description="Helical" evidence="1">
    <location>
        <begin position="83"/>
        <end position="107"/>
    </location>
</feature>
<keyword evidence="1" id="KW-1133">Transmembrane helix</keyword>
<dbReference type="RefSeq" id="WP_311700756.1">
    <property type="nucleotide sequence ID" value="NZ_JAVREY010000103.1"/>
</dbReference>
<feature type="transmembrane region" description="Helical" evidence="1">
    <location>
        <begin position="282"/>
        <end position="304"/>
    </location>
</feature>
<keyword evidence="1" id="KW-0472">Membrane</keyword>
<feature type="transmembrane region" description="Helical" evidence="1">
    <location>
        <begin position="211"/>
        <end position="230"/>
    </location>
</feature>
<dbReference type="Proteomes" id="UP001183809">
    <property type="component" value="Unassembled WGS sequence"/>
</dbReference>
<gene>
    <name evidence="2" type="ORF">RM764_41285</name>
</gene>